<feature type="domain" description="DRBM" evidence="3">
    <location>
        <begin position="1"/>
        <end position="71"/>
    </location>
</feature>
<protein>
    <recommendedName>
        <fullName evidence="3">DRBM domain-containing protein</fullName>
    </recommendedName>
</protein>
<dbReference type="InterPro" id="IPR014720">
    <property type="entry name" value="dsRBD_dom"/>
</dbReference>
<organism evidence="4 5">
    <name type="scientific">Glossina brevipalpis</name>
    <dbReference type="NCBI Taxonomy" id="37001"/>
    <lineage>
        <taxon>Eukaryota</taxon>
        <taxon>Metazoa</taxon>
        <taxon>Ecdysozoa</taxon>
        <taxon>Arthropoda</taxon>
        <taxon>Hexapoda</taxon>
        <taxon>Insecta</taxon>
        <taxon>Pterygota</taxon>
        <taxon>Neoptera</taxon>
        <taxon>Endopterygota</taxon>
        <taxon>Diptera</taxon>
        <taxon>Brachycera</taxon>
        <taxon>Muscomorpha</taxon>
        <taxon>Hippoboscoidea</taxon>
        <taxon>Glossinidae</taxon>
        <taxon>Glossina</taxon>
    </lineage>
</organism>
<dbReference type="AlphaFoldDB" id="A0A1A9VZS9"/>
<keyword evidence="1" id="KW-0694">RNA-binding</keyword>
<dbReference type="PROSITE" id="PS50137">
    <property type="entry name" value="DS_RBD"/>
    <property type="match status" value="1"/>
</dbReference>
<dbReference type="VEuPathDB" id="VectorBase:GBRI000772"/>
<dbReference type="GO" id="GO:0010468">
    <property type="term" value="P:regulation of gene expression"/>
    <property type="evidence" value="ECO:0007669"/>
    <property type="project" value="UniProtKB-ARBA"/>
</dbReference>
<sequence length="279" mass="32222">MADVESLLNKWCVKNNVNPVISTRCLGTNNRKRFFCEVSIPGYTYRALGNSKLKEDARRDAFKDFMDYLMRCDSKKFPSSNKENWAFKKRKDIKILSSKKYKQRILREIEMEKDVVTGTNVDVNGNWTIENATSKLYQFMQANRIKAQYTPISSEHAKGFVLEMRIAIGSNPKRIIAARETASTKNLANKLCCFSLVKQLYSKGFIDAFTVTNTKQGEDSQSENEMVLSSNVKRPRQNVMQTITMDQTIERMKGMSLKTENEQNKQWRQAANKAKFKKN</sequence>
<evidence type="ECO:0000256" key="1">
    <source>
        <dbReference type="PROSITE-ProRule" id="PRU00266"/>
    </source>
</evidence>
<evidence type="ECO:0000313" key="4">
    <source>
        <dbReference type="EnsemblMetazoa" id="GBRI000772-PA"/>
    </source>
</evidence>
<dbReference type="Gene3D" id="3.30.160.20">
    <property type="match status" value="2"/>
</dbReference>
<name>A0A1A9VZS9_9MUSC</name>
<dbReference type="EnsemblMetazoa" id="GBRI000772-RA">
    <property type="protein sequence ID" value="GBRI000772-PA"/>
    <property type="gene ID" value="GBRI000772"/>
</dbReference>
<dbReference type="GO" id="GO:0003723">
    <property type="term" value="F:RNA binding"/>
    <property type="evidence" value="ECO:0007669"/>
    <property type="project" value="UniProtKB-UniRule"/>
</dbReference>
<proteinExistence type="predicted"/>
<reference evidence="5" key="1">
    <citation type="submission" date="2014-03" db="EMBL/GenBank/DDBJ databases">
        <authorList>
            <person name="Aksoy S."/>
            <person name="Warren W."/>
            <person name="Wilson R.K."/>
        </authorList>
    </citation>
    <scope>NUCLEOTIDE SEQUENCE [LARGE SCALE GENOMIC DNA]</scope>
    <source>
        <strain evidence="5">IAEA</strain>
    </source>
</reference>
<evidence type="ECO:0000259" key="3">
    <source>
        <dbReference type="PROSITE" id="PS50137"/>
    </source>
</evidence>
<evidence type="ECO:0000313" key="5">
    <source>
        <dbReference type="Proteomes" id="UP000091820"/>
    </source>
</evidence>
<dbReference type="FunFam" id="3.30.160.20:FF:000028">
    <property type="entry name" value="ATP-dependent RNA helicase A"/>
    <property type="match status" value="1"/>
</dbReference>
<dbReference type="Proteomes" id="UP000091820">
    <property type="component" value="Unassembled WGS sequence"/>
</dbReference>
<evidence type="ECO:0000256" key="2">
    <source>
        <dbReference type="SAM" id="MobiDB-lite"/>
    </source>
</evidence>
<keyword evidence="5" id="KW-1185">Reference proteome</keyword>
<dbReference type="SUPFAM" id="SSF54768">
    <property type="entry name" value="dsRNA-binding domain-like"/>
    <property type="match status" value="2"/>
</dbReference>
<accession>A0A1A9VZS9</accession>
<feature type="region of interest" description="Disordered" evidence="2">
    <location>
        <begin position="257"/>
        <end position="279"/>
    </location>
</feature>
<reference evidence="4" key="2">
    <citation type="submission" date="2020-05" db="UniProtKB">
        <authorList>
            <consortium name="EnsemblMetazoa"/>
        </authorList>
    </citation>
    <scope>IDENTIFICATION</scope>
    <source>
        <strain evidence="4">IAEA</strain>
    </source>
</reference>
<dbReference type="STRING" id="37001.A0A1A9VZS9"/>